<reference evidence="1 2" key="1">
    <citation type="journal article" date="2006" name="Nature">
        <title>Global trends of whole-genome duplications revealed by the ciliate Paramecium tetraurelia.</title>
        <authorList>
            <consortium name="Genoscope"/>
            <person name="Aury J.-M."/>
            <person name="Jaillon O."/>
            <person name="Duret L."/>
            <person name="Noel B."/>
            <person name="Jubin C."/>
            <person name="Porcel B.M."/>
            <person name="Segurens B."/>
            <person name="Daubin V."/>
            <person name="Anthouard V."/>
            <person name="Aiach N."/>
            <person name="Arnaiz O."/>
            <person name="Billaut A."/>
            <person name="Beisson J."/>
            <person name="Blanc I."/>
            <person name="Bouhouche K."/>
            <person name="Camara F."/>
            <person name="Duharcourt S."/>
            <person name="Guigo R."/>
            <person name="Gogendeau D."/>
            <person name="Katinka M."/>
            <person name="Keller A.-M."/>
            <person name="Kissmehl R."/>
            <person name="Klotz C."/>
            <person name="Koll F."/>
            <person name="Le Moue A."/>
            <person name="Lepere C."/>
            <person name="Malinsky S."/>
            <person name="Nowacki M."/>
            <person name="Nowak J.K."/>
            <person name="Plattner H."/>
            <person name="Poulain J."/>
            <person name="Ruiz F."/>
            <person name="Serrano V."/>
            <person name="Zagulski M."/>
            <person name="Dessen P."/>
            <person name="Betermier M."/>
            <person name="Weissenbach J."/>
            <person name="Scarpelli C."/>
            <person name="Schachter V."/>
            <person name="Sperling L."/>
            <person name="Meyer E."/>
            <person name="Cohen J."/>
            <person name="Wincker P."/>
        </authorList>
    </citation>
    <scope>NUCLEOTIDE SEQUENCE [LARGE SCALE GENOMIC DNA]</scope>
    <source>
        <strain evidence="1 2">Stock d4-2</strain>
    </source>
</reference>
<dbReference type="AlphaFoldDB" id="A0C796"/>
<evidence type="ECO:0000313" key="1">
    <source>
        <dbReference type="EMBL" id="CAK66663.1"/>
    </source>
</evidence>
<evidence type="ECO:0000313" key="2">
    <source>
        <dbReference type="Proteomes" id="UP000000600"/>
    </source>
</evidence>
<keyword evidence="2" id="KW-1185">Reference proteome</keyword>
<dbReference type="GeneID" id="5019845"/>
<gene>
    <name evidence="1" type="ORF">GSPATT00035793001</name>
</gene>
<name>A0C796_PARTE</name>
<proteinExistence type="predicted"/>
<dbReference type="RefSeq" id="XP_001434060.1">
    <property type="nucleotide sequence ID" value="XM_001434023.1"/>
</dbReference>
<dbReference type="HOGENOM" id="CLU_1121897_0_0_1"/>
<accession>A0C796</accession>
<dbReference type="InParanoid" id="A0C796"/>
<dbReference type="EMBL" id="CT868046">
    <property type="protein sequence ID" value="CAK66663.1"/>
    <property type="molecule type" value="Genomic_DNA"/>
</dbReference>
<dbReference type="KEGG" id="ptm:GSPATT00035793001"/>
<sequence length="248" mass="30314">MIIEEFEKGLIKFQAINRRKKWQKMWIFQRILQVILFSQRKLLLQNQRYSFSVLIILSKKIYLQRQKPCKKQISVIQIIQNNLIVQIYLTKQNNLMNQIYGLSNFEFLEQNKNQQNQLIHRIITINNFQTKKIFKIFNQISQQKLRNDWVFEKDQGQLKIIDLKEEEVQKGIQFWWQIFLVNNIKITNQVKNMKIKFLTNYKNQIKFSKILQQILGDLRPVYISINDILKSESQTYKYFKRNRAYQQQ</sequence>
<protein>
    <submittedName>
        <fullName evidence="1">Uncharacterized protein</fullName>
    </submittedName>
</protein>
<organism evidence="1 2">
    <name type="scientific">Paramecium tetraurelia</name>
    <dbReference type="NCBI Taxonomy" id="5888"/>
    <lineage>
        <taxon>Eukaryota</taxon>
        <taxon>Sar</taxon>
        <taxon>Alveolata</taxon>
        <taxon>Ciliophora</taxon>
        <taxon>Intramacronucleata</taxon>
        <taxon>Oligohymenophorea</taxon>
        <taxon>Peniculida</taxon>
        <taxon>Parameciidae</taxon>
        <taxon>Paramecium</taxon>
    </lineage>
</organism>
<dbReference type="Proteomes" id="UP000000600">
    <property type="component" value="Unassembled WGS sequence"/>
</dbReference>